<dbReference type="GO" id="GO:0005576">
    <property type="term" value="C:extracellular region"/>
    <property type="evidence" value="ECO:0007669"/>
    <property type="project" value="TreeGrafter"/>
</dbReference>
<reference evidence="3 4" key="1">
    <citation type="submission" date="2018-08" db="EMBL/GenBank/DDBJ databases">
        <title>Sequencing the genomes of 1000 actinobacteria strains.</title>
        <authorList>
            <person name="Klenk H.-P."/>
        </authorList>
    </citation>
    <scope>NUCLEOTIDE SEQUENCE [LARGE SCALE GENOMIC DNA]</scope>
    <source>
        <strain evidence="3 4">DSM 44099</strain>
    </source>
</reference>
<organism evidence="3 4">
    <name type="scientific">Asanoa ferruginea</name>
    <dbReference type="NCBI Taxonomy" id="53367"/>
    <lineage>
        <taxon>Bacteria</taxon>
        <taxon>Bacillati</taxon>
        <taxon>Actinomycetota</taxon>
        <taxon>Actinomycetes</taxon>
        <taxon>Micromonosporales</taxon>
        <taxon>Micromonosporaceae</taxon>
        <taxon>Asanoa</taxon>
    </lineage>
</organism>
<proteinExistence type="predicted"/>
<dbReference type="EMBL" id="QUMQ01000001">
    <property type="protein sequence ID" value="REF96128.1"/>
    <property type="molecule type" value="Genomic_DNA"/>
</dbReference>
<dbReference type="InterPro" id="IPR044857">
    <property type="entry name" value="T7SS_EccB_R1"/>
</dbReference>
<dbReference type="AlphaFoldDB" id="A0A3D9ZFC4"/>
<dbReference type="PANTHER" id="PTHR40765:SF2">
    <property type="entry name" value="ESX-2 SECRETION SYSTEM ATPASE ECCB2"/>
    <property type="match status" value="1"/>
</dbReference>
<evidence type="ECO:0000256" key="1">
    <source>
        <dbReference type="SAM" id="MobiDB-lite"/>
    </source>
</evidence>
<accession>A0A3D9ZFC4</accession>
<feature type="region of interest" description="Disordered" evidence="1">
    <location>
        <begin position="237"/>
        <end position="267"/>
    </location>
</feature>
<keyword evidence="2" id="KW-1133">Transmembrane helix</keyword>
<dbReference type="PANTHER" id="PTHR40765">
    <property type="entry name" value="ESX-2 SECRETION SYSTEM ATPASE ECCB2"/>
    <property type="match status" value="1"/>
</dbReference>
<dbReference type="Pfam" id="PF05108">
    <property type="entry name" value="T7SS_ESX1_EccB"/>
    <property type="match status" value="1"/>
</dbReference>
<dbReference type="RefSeq" id="WP_170215785.1">
    <property type="nucleotide sequence ID" value="NZ_BONB01000022.1"/>
</dbReference>
<sequence length="472" mass="48836">MRSRQEQVQAHRFITRRIISGLLTGEPETNDLPMRRFGLALFGSIMVAAIVFAIVGVIGLINPGGGKPTTGELIIMRETGARYVLVENTLHPVLNWTSALLYSGAEAPASRQMSRDSLSAYSVGEPIGIPGAPDPPPDRASLLRLPWSVCSLPPPNNSAGATKTMVFVGREPAGGEPVGADAALLVTTPEDASGPAATYVVFGDRRYEINDETALTALELAAVTPVTVGKALLNGITSGPPLKQPPIPDKGQTSDKRVGGEEGKNGKVYKNGQQRYVLTNGGLVTIGSVSAKLLLADDPKEIEISAADAAEALIRNTTVEPKGFPHDLPEIPATQAADPMLCAVHNGSDGDVSAQVHRYPGGPGPLPDGGSPAGGAGPDGVGVADRVIVPSGKGALVRVEPAPGVQSDTTVYLITDQGYKFPLRSEGQADAVVALGYGGVEPLPVPSNLLALVPNGPLLDPVAARNFVRPSG</sequence>
<feature type="transmembrane region" description="Helical" evidence="2">
    <location>
        <begin position="39"/>
        <end position="61"/>
    </location>
</feature>
<keyword evidence="2" id="KW-0812">Transmembrane</keyword>
<feature type="compositionally biased region" description="Basic and acidic residues" evidence="1">
    <location>
        <begin position="252"/>
        <end position="265"/>
    </location>
</feature>
<keyword evidence="4" id="KW-1185">Reference proteome</keyword>
<dbReference type="Proteomes" id="UP000256913">
    <property type="component" value="Unassembled WGS sequence"/>
</dbReference>
<dbReference type="Gene3D" id="3.30.2390.20">
    <property type="entry name" value="Type VII secretion system EccB, repeat 1 domain"/>
    <property type="match status" value="1"/>
</dbReference>
<evidence type="ECO:0000256" key="2">
    <source>
        <dbReference type="SAM" id="Phobius"/>
    </source>
</evidence>
<comment type="caution">
    <text evidence="3">The sequence shown here is derived from an EMBL/GenBank/DDBJ whole genome shotgun (WGS) entry which is preliminary data.</text>
</comment>
<dbReference type="InterPro" id="IPR007795">
    <property type="entry name" value="T7SS_EccB"/>
</dbReference>
<protein>
    <submittedName>
        <fullName evidence="3">Type VII secretion protein EccB</fullName>
    </submittedName>
</protein>
<dbReference type="NCBIfam" id="TIGR03919">
    <property type="entry name" value="T7SS_EccB"/>
    <property type="match status" value="1"/>
</dbReference>
<evidence type="ECO:0000313" key="3">
    <source>
        <dbReference type="EMBL" id="REF96128.1"/>
    </source>
</evidence>
<name>A0A3D9ZFC4_9ACTN</name>
<keyword evidence="2" id="KW-0472">Membrane</keyword>
<evidence type="ECO:0000313" key="4">
    <source>
        <dbReference type="Proteomes" id="UP000256913"/>
    </source>
</evidence>
<gene>
    <name evidence="3" type="ORF">DFJ67_2096</name>
</gene>